<dbReference type="GO" id="GO:0009055">
    <property type="term" value="F:electron transfer activity"/>
    <property type="evidence" value="ECO:0007669"/>
    <property type="project" value="InterPro"/>
</dbReference>
<evidence type="ECO:0000313" key="11">
    <source>
        <dbReference type="Proteomes" id="UP000646579"/>
    </source>
</evidence>
<feature type="compositionally biased region" description="Acidic residues" evidence="7">
    <location>
        <begin position="183"/>
        <end position="207"/>
    </location>
</feature>
<dbReference type="PRINTS" id="PR00604">
    <property type="entry name" value="CYTCHRMECIAB"/>
</dbReference>
<feature type="region of interest" description="Disordered" evidence="7">
    <location>
        <begin position="173"/>
        <end position="315"/>
    </location>
</feature>
<feature type="compositionally biased region" description="Polar residues" evidence="7">
    <location>
        <begin position="238"/>
        <end position="262"/>
    </location>
</feature>
<accession>A0A918SBY8</accession>
<feature type="compositionally biased region" description="Acidic residues" evidence="7">
    <location>
        <begin position="279"/>
        <end position="309"/>
    </location>
</feature>
<dbReference type="PROSITE" id="PS51007">
    <property type="entry name" value="CYTC"/>
    <property type="match status" value="1"/>
</dbReference>
<dbReference type="GO" id="GO:0046872">
    <property type="term" value="F:metal ion binding"/>
    <property type="evidence" value="ECO:0007669"/>
    <property type="project" value="UniProtKB-KW"/>
</dbReference>
<reference evidence="10" key="1">
    <citation type="journal article" date="2014" name="Int. J. Syst. Evol. Microbiol.">
        <title>Complete genome sequence of Corynebacterium casei LMG S-19264T (=DSM 44701T), isolated from a smear-ripened cheese.</title>
        <authorList>
            <consortium name="US DOE Joint Genome Institute (JGI-PGF)"/>
            <person name="Walter F."/>
            <person name="Albersmeier A."/>
            <person name="Kalinowski J."/>
            <person name="Ruckert C."/>
        </authorList>
    </citation>
    <scope>NUCLEOTIDE SEQUENCE</scope>
    <source>
        <strain evidence="10">KCTC 32437</strain>
    </source>
</reference>
<keyword evidence="8" id="KW-0812">Transmembrane</keyword>
<comment type="caution">
    <text evidence="10">The sequence shown here is derived from an EMBL/GenBank/DDBJ whole genome shotgun (WGS) entry which is preliminary data.</text>
</comment>
<keyword evidence="8" id="KW-1133">Transmembrane helix</keyword>
<proteinExistence type="predicted"/>
<keyword evidence="2 6" id="KW-0349">Heme</keyword>
<dbReference type="RefSeq" id="WP_189426522.1">
    <property type="nucleotide sequence ID" value="NZ_BMZE01000003.1"/>
</dbReference>
<dbReference type="Pfam" id="PF00034">
    <property type="entry name" value="Cytochrom_C"/>
    <property type="match status" value="1"/>
</dbReference>
<dbReference type="Gene3D" id="1.10.760.10">
    <property type="entry name" value="Cytochrome c-like domain"/>
    <property type="match status" value="1"/>
</dbReference>
<keyword evidence="8" id="KW-0472">Membrane</keyword>
<dbReference type="InterPro" id="IPR009056">
    <property type="entry name" value="Cyt_c-like_dom"/>
</dbReference>
<evidence type="ECO:0000256" key="6">
    <source>
        <dbReference type="PROSITE-ProRule" id="PRU00433"/>
    </source>
</evidence>
<dbReference type="InterPro" id="IPR036909">
    <property type="entry name" value="Cyt_c-like_dom_sf"/>
</dbReference>
<protein>
    <recommendedName>
        <fullName evidence="9">Cytochrome c domain-containing protein</fullName>
    </recommendedName>
</protein>
<evidence type="ECO:0000313" key="10">
    <source>
        <dbReference type="EMBL" id="GHA31859.1"/>
    </source>
</evidence>
<keyword evidence="4" id="KW-0249">Electron transport</keyword>
<keyword evidence="3 6" id="KW-0479">Metal-binding</keyword>
<feature type="domain" description="Cytochrome c" evidence="9">
    <location>
        <begin position="70"/>
        <end position="170"/>
    </location>
</feature>
<evidence type="ECO:0000256" key="2">
    <source>
        <dbReference type="ARBA" id="ARBA00022617"/>
    </source>
</evidence>
<gene>
    <name evidence="10" type="ORF">GCM10007989_29910</name>
</gene>
<keyword evidence="1" id="KW-0813">Transport</keyword>
<dbReference type="PANTHER" id="PTHR11961">
    <property type="entry name" value="CYTOCHROME C"/>
    <property type="match status" value="1"/>
</dbReference>
<dbReference type="Proteomes" id="UP000646579">
    <property type="component" value="Unassembled WGS sequence"/>
</dbReference>
<name>A0A918SBY8_9HYPH</name>
<evidence type="ECO:0000256" key="4">
    <source>
        <dbReference type="ARBA" id="ARBA00022982"/>
    </source>
</evidence>
<dbReference type="InterPro" id="IPR002327">
    <property type="entry name" value="Cyt_c_1A/1B"/>
</dbReference>
<evidence type="ECO:0000256" key="7">
    <source>
        <dbReference type="SAM" id="MobiDB-lite"/>
    </source>
</evidence>
<evidence type="ECO:0000256" key="5">
    <source>
        <dbReference type="ARBA" id="ARBA00023004"/>
    </source>
</evidence>
<keyword evidence="5 6" id="KW-0408">Iron</keyword>
<organism evidence="10 11">
    <name type="scientific">Devosia pacifica</name>
    <dbReference type="NCBI Taxonomy" id="1335967"/>
    <lineage>
        <taxon>Bacteria</taxon>
        <taxon>Pseudomonadati</taxon>
        <taxon>Pseudomonadota</taxon>
        <taxon>Alphaproteobacteria</taxon>
        <taxon>Hyphomicrobiales</taxon>
        <taxon>Devosiaceae</taxon>
        <taxon>Devosia</taxon>
    </lineage>
</organism>
<dbReference type="SUPFAM" id="SSF46626">
    <property type="entry name" value="Cytochrome c"/>
    <property type="match status" value="1"/>
</dbReference>
<sequence>MNSFELNKIMGAVLGTLLFVMGIGFLAEAIYHPIEDRGPGYELPEPEVGEGMAAAEPEPEVPLPNLLANASAEAGEGAARKCVSCHTFEEGGANKTGPGLYDVVGRPIASHEGYAYSEALLAHSEEDWTYEHLFDFLHGPQNFAPGSKMPLAVPRPEERADILAYLQTLSANPVPFPEPVEVSADEEVTEADEAAAAEPVPEGDEVAEPVGEAPAPEQVIETPTTLPSDDAIEGMPTSGGNPTIEETQTPDASGETDATASETEVAPADEGSAPTTNAADEEGAAEAPVDDTDAEAPVEESAPVEEPEADQPVAQ</sequence>
<dbReference type="EMBL" id="BMZE01000003">
    <property type="protein sequence ID" value="GHA31859.1"/>
    <property type="molecule type" value="Genomic_DNA"/>
</dbReference>
<feature type="transmembrane region" description="Helical" evidence="8">
    <location>
        <begin position="12"/>
        <end position="31"/>
    </location>
</feature>
<evidence type="ECO:0000256" key="3">
    <source>
        <dbReference type="ARBA" id="ARBA00022723"/>
    </source>
</evidence>
<evidence type="ECO:0000256" key="1">
    <source>
        <dbReference type="ARBA" id="ARBA00022448"/>
    </source>
</evidence>
<keyword evidence="11" id="KW-1185">Reference proteome</keyword>
<dbReference type="AlphaFoldDB" id="A0A918SBY8"/>
<reference evidence="10" key="2">
    <citation type="submission" date="2020-09" db="EMBL/GenBank/DDBJ databases">
        <authorList>
            <person name="Sun Q."/>
            <person name="Kim S."/>
        </authorList>
    </citation>
    <scope>NUCLEOTIDE SEQUENCE</scope>
    <source>
        <strain evidence="10">KCTC 32437</strain>
    </source>
</reference>
<evidence type="ECO:0000259" key="9">
    <source>
        <dbReference type="PROSITE" id="PS51007"/>
    </source>
</evidence>
<dbReference type="GO" id="GO:0020037">
    <property type="term" value="F:heme binding"/>
    <property type="evidence" value="ECO:0007669"/>
    <property type="project" value="InterPro"/>
</dbReference>
<evidence type="ECO:0000256" key="8">
    <source>
        <dbReference type="SAM" id="Phobius"/>
    </source>
</evidence>